<dbReference type="Pfam" id="PF03607">
    <property type="entry name" value="DCX"/>
    <property type="match status" value="2"/>
</dbReference>
<dbReference type="Ensembl" id="ENSCINT00000010549.3">
    <property type="protein sequence ID" value="ENSCINP00000010549.3"/>
    <property type="gene ID" value="ENSCING00000005125.3"/>
</dbReference>
<dbReference type="PANTHER" id="PTHR23004">
    <property type="entry name" value="DOUBLECORTIN DOMAIN CONTAINING 2"/>
    <property type="match status" value="1"/>
</dbReference>
<evidence type="ECO:0000256" key="1">
    <source>
        <dbReference type="SAM" id="MobiDB-lite"/>
    </source>
</evidence>
<dbReference type="InterPro" id="IPR036572">
    <property type="entry name" value="Doublecortin_dom_sf"/>
</dbReference>
<dbReference type="GO" id="GO:0035556">
    <property type="term" value="P:intracellular signal transduction"/>
    <property type="evidence" value="ECO:0007669"/>
    <property type="project" value="InterPro"/>
</dbReference>
<dbReference type="AlphaFoldDB" id="F6VYL7"/>
<dbReference type="InParanoid" id="F6VYL7"/>
<evidence type="ECO:0000259" key="2">
    <source>
        <dbReference type="PROSITE" id="PS50309"/>
    </source>
</evidence>
<protein>
    <recommendedName>
        <fullName evidence="2">Doublecortin domain-containing protein</fullName>
    </recommendedName>
</protein>
<accession>F6VYL7</accession>
<proteinExistence type="predicted"/>
<reference evidence="3" key="4">
    <citation type="submission" date="2025-09" db="UniProtKB">
        <authorList>
            <consortium name="Ensembl"/>
        </authorList>
    </citation>
    <scope>IDENTIFICATION</scope>
</reference>
<dbReference type="SUPFAM" id="SSF89837">
    <property type="entry name" value="Doublecortin (DC)"/>
    <property type="match status" value="2"/>
</dbReference>
<feature type="domain" description="Doublecortin" evidence="2">
    <location>
        <begin position="32"/>
        <end position="115"/>
    </location>
</feature>
<name>F6VYL7_CIOIN</name>
<sequence length="361" mass="41145">MTTLAADVNQDRQSNYHQQDHLVTMHQPETAKNVHVYLNGDRFFPGRKFVVNRRHISDFDGFLNQVTVGMKAPFGAVRNIYTPNLGHRVRDLTQLQNGMDLVAGGVERFRKIHYLLDLGIARKRPTLGIFTTIEPNLLPHHNRMNVSARWRKYVKEPCQIYVYGNGDINAPAIRLLLIPRAMKSWDLVLSEITEKICLRTGKAVRKLYDMDYHLLGDPSELENGKYYIAVGTERIKKIAYGDINSMQKTHSPRRGLFKPNVQYAQRKQHKEEEETTVMGASALTGYRPLKTKKYKPKPPAKPVKVKRSGKMNNIPHPPSAESDGVFHANGETIRAEEVQEDEDTKVDLPIDQVPADAVDEE</sequence>
<dbReference type="CDD" id="cd17071">
    <property type="entry name" value="DCX1_DCDC2_like"/>
    <property type="match status" value="1"/>
</dbReference>
<dbReference type="Proteomes" id="UP000008144">
    <property type="component" value="Chromosome 14"/>
</dbReference>
<reference evidence="3" key="3">
    <citation type="submission" date="2025-08" db="UniProtKB">
        <authorList>
            <consortium name="Ensembl"/>
        </authorList>
    </citation>
    <scope>IDENTIFICATION</scope>
</reference>
<dbReference type="SMART" id="SM00537">
    <property type="entry name" value="DCX"/>
    <property type="match status" value="2"/>
</dbReference>
<dbReference type="EMBL" id="EAAA01001171">
    <property type="status" value="NOT_ANNOTATED_CDS"/>
    <property type="molecule type" value="Genomic_DNA"/>
</dbReference>
<dbReference type="GO" id="GO:0005874">
    <property type="term" value="C:microtubule"/>
    <property type="evidence" value="ECO:0000318"/>
    <property type="project" value="GO_Central"/>
</dbReference>
<dbReference type="OMA" id="NVHVYLN"/>
<feature type="domain" description="Doublecortin" evidence="2">
    <location>
        <begin position="158"/>
        <end position="241"/>
    </location>
</feature>
<reference evidence="4" key="1">
    <citation type="journal article" date="2002" name="Science">
        <title>The draft genome of Ciona intestinalis: insights into chordate and vertebrate origins.</title>
        <authorList>
            <person name="Dehal P."/>
            <person name="Satou Y."/>
            <person name="Campbell R.K."/>
            <person name="Chapman J."/>
            <person name="Degnan B."/>
            <person name="De Tomaso A."/>
            <person name="Davidson B."/>
            <person name="Di Gregorio A."/>
            <person name="Gelpke M."/>
            <person name="Goodstein D.M."/>
            <person name="Harafuji N."/>
            <person name="Hastings K.E."/>
            <person name="Ho I."/>
            <person name="Hotta K."/>
            <person name="Huang W."/>
            <person name="Kawashima T."/>
            <person name="Lemaire P."/>
            <person name="Martinez D."/>
            <person name="Meinertzhagen I.A."/>
            <person name="Necula S."/>
            <person name="Nonaka M."/>
            <person name="Putnam N."/>
            <person name="Rash S."/>
            <person name="Saiga H."/>
            <person name="Satake M."/>
            <person name="Terry A."/>
            <person name="Yamada L."/>
            <person name="Wang H.G."/>
            <person name="Awazu S."/>
            <person name="Azumi K."/>
            <person name="Boore J."/>
            <person name="Branno M."/>
            <person name="Chin-Bow S."/>
            <person name="DeSantis R."/>
            <person name="Doyle S."/>
            <person name="Francino P."/>
            <person name="Keys D.N."/>
            <person name="Haga S."/>
            <person name="Hayashi H."/>
            <person name="Hino K."/>
            <person name="Imai K.S."/>
            <person name="Inaba K."/>
            <person name="Kano S."/>
            <person name="Kobayashi K."/>
            <person name="Kobayashi M."/>
            <person name="Lee B.I."/>
            <person name="Makabe K.W."/>
            <person name="Manohar C."/>
            <person name="Matassi G."/>
            <person name="Medina M."/>
            <person name="Mochizuki Y."/>
            <person name="Mount S."/>
            <person name="Morishita T."/>
            <person name="Miura S."/>
            <person name="Nakayama A."/>
            <person name="Nishizaka S."/>
            <person name="Nomoto H."/>
            <person name="Ohta F."/>
            <person name="Oishi K."/>
            <person name="Rigoutsos I."/>
            <person name="Sano M."/>
            <person name="Sasaki A."/>
            <person name="Sasakura Y."/>
            <person name="Shoguchi E."/>
            <person name="Shin-i T."/>
            <person name="Spagnuolo A."/>
            <person name="Stainier D."/>
            <person name="Suzuki M.M."/>
            <person name="Tassy O."/>
            <person name="Takatori N."/>
            <person name="Tokuoka M."/>
            <person name="Yagi K."/>
            <person name="Yoshizaki F."/>
            <person name="Wada S."/>
            <person name="Zhang C."/>
            <person name="Hyatt P.D."/>
            <person name="Larimer F."/>
            <person name="Detter C."/>
            <person name="Doggett N."/>
            <person name="Glavina T."/>
            <person name="Hawkins T."/>
            <person name="Richardson P."/>
            <person name="Lucas S."/>
            <person name="Kohara Y."/>
            <person name="Levine M."/>
            <person name="Satoh N."/>
            <person name="Rokhsar D.S."/>
        </authorList>
    </citation>
    <scope>NUCLEOTIDE SEQUENCE [LARGE SCALE GENOMIC DNA]</scope>
</reference>
<dbReference type="GO" id="GO:0005815">
    <property type="term" value="C:microtubule organizing center"/>
    <property type="evidence" value="ECO:0000318"/>
    <property type="project" value="GO_Central"/>
</dbReference>
<dbReference type="STRING" id="7719.ENSCINP00000010549"/>
<keyword evidence="4" id="KW-1185">Reference proteome</keyword>
<dbReference type="HOGENOM" id="CLU_035041_3_0_1"/>
<organism evidence="3 4">
    <name type="scientific">Ciona intestinalis</name>
    <name type="common">Transparent sea squirt</name>
    <name type="synonym">Ascidia intestinalis</name>
    <dbReference type="NCBI Taxonomy" id="7719"/>
    <lineage>
        <taxon>Eukaryota</taxon>
        <taxon>Metazoa</taxon>
        <taxon>Chordata</taxon>
        <taxon>Tunicata</taxon>
        <taxon>Ascidiacea</taxon>
        <taxon>Phlebobranchia</taxon>
        <taxon>Cionidae</taxon>
        <taxon>Ciona</taxon>
    </lineage>
</organism>
<evidence type="ECO:0000313" key="3">
    <source>
        <dbReference type="Ensembl" id="ENSCINP00000010549.3"/>
    </source>
</evidence>
<reference evidence="3" key="2">
    <citation type="journal article" date="2008" name="Genome Biol.">
        <title>Improved genome assembly and evidence-based global gene model set for the chordate Ciona intestinalis: new insight into intron and operon populations.</title>
        <authorList>
            <person name="Satou Y."/>
            <person name="Mineta K."/>
            <person name="Ogasawara M."/>
            <person name="Sasakura Y."/>
            <person name="Shoguchi E."/>
            <person name="Ueno K."/>
            <person name="Yamada L."/>
            <person name="Matsumoto J."/>
            <person name="Wasserscheid J."/>
            <person name="Dewar K."/>
            <person name="Wiley G.B."/>
            <person name="Macmil S.L."/>
            <person name="Roe B.A."/>
            <person name="Zeller R.W."/>
            <person name="Hastings K.E."/>
            <person name="Lemaire P."/>
            <person name="Lindquist E."/>
            <person name="Endo T."/>
            <person name="Hotta K."/>
            <person name="Inaba K."/>
        </authorList>
    </citation>
    <scope>NUCLEOTIDE SEQUENCE [LARGE SCALE GENOMIC DNA]</scope>
    <source>
        <strain evidence="3">wild type</strain>
    </source>
</reference>
<feature type="compositionally biased region" description="Basic residues" evidence="1">
    <location>
        <begin position="290"/>
        <end position="309"/>
    </location>
</feature>
<dbReference type="PANTHER" id="PTHR23004:SF11">
    <property type="entry name" value="PROTEIN RPI-1"/>
    <property type="match status" value="1"/>
</dbReference>
<dbReference type="InterPro" id="IPR003533">
    <property type="entry name" value="Doublecortin_dom"/>
</dbReference>
<dbReference type="CDD" id="cd16113">
    <property type="entry name" value="DCX2_DCDC2_like"/>
    <property type="match status" value="1"/>
</dbReference>
<evidence type="ECO:0000313" key="4">
    <source>
        <dbReference type="Proteomes" id="UP000008144"/>
    </source>
</evidence>
<dbReference type="Gene3D" id="3.10.20.230">
    <property type="entry name" value="Doublecortin domain"/>
    <property type="match status" value="2"/>
</dbReference>
<dbReference type="FunFam" id="3.10.20.230:FF:000008">
    <property type="entry name" value="retinitis pigmentosa 1-like 1 protein"/>
    <property type="match status" value="1"/>
</dbReference>
<feature type="region of interest" description="Disordered" evidence="1">
    <location>
        <begin position="290"/>
        <end position="361"/>
    </location>
</feature>
<dbReference type="PROSITE" id="PS50309">
    <property type="entry name" value="DC"/>
    <property type="match status" value="2"/>
</dbReference>
<dbReference type="GeneTree" id="ENSGT00940000164359"/>